<proteinExistence type="predicted"/>
<organism evidence="2 3">
    <name type="scientific">Rhodopirellula sallentina SM41</name>
    <dbReference type="NCBI Taxonomy" id="1263870"/>
    <lineage>
        <taxon>Bacteria</taxon>
        <taxon>Pseudomonadati</taxon>
        <taxon>Planctomycetota</taxon>
        <taxon>Planctomycetia</taxon>
        <taxon>Pirellulales</taxon>
        <taxon>Pirellulaceae</taxon>
        <taxon>Rhodopirellula</taxon>
    </lineage>
</organism>
<keyword evidence="3" id="KW-1185">Reference proteome</keyword>
<accession>M5UDL3</accession>
<reference evidence="2 3" key="1">
    <citation type="journal article" date="2013" name="Mar. Genomics">
        <title>Expression of sulfatases in Rhodopirellula baltica and the diversity of sulfatases in the genus Rhodopirellula.</title>
        <authorList>
            <person name="Wegner C.E."/>
            <person name="Richter-Heitmann T."/>
            <person name="Klindworth A."/>
            <person name="Klockow C."/>
            <person name="Richter M."/>
            <person name="Achstetter T."/>
            <person name="Glockner F.O."/>
            <person name="Harder J."/>
        </authorList>
    </citation>
    <scope>NUCLEOTIDE SEQUENCE [LARGE SCALE GENOMIC DNA]</scope>
    <source>
        <strain evidence="2 3">SM41</strain>
    </source>
</reference>
<dbReference type="Proteomes" id="UP000011885">
    <property type="component" value="Unassembled WGS sequence"/>
</dbReference>
<feature type="region of interest" description="Disordered" evidence="1">
    <location>
        <begin position="1"/>
        <end position="50"/>
    </location>
</feature>
<evidence type="ECO:0000313" key="2">
    <source>
        <dbReference type="EMBL" id="EMI55946.1"/>
    </source>
</evidence>
<name>M5UDL3_9BACT</name>
<evidence type="ECO:0000313" key="3">
    <source>
        <dbReference type="Proteomes" id="UP000011885"/>
    </source>
</evidence>
<protein>
    <submittedName>
        <fullName evidence="2">Uncharacterized protein</fullName>
    </submittedName>
</protein>
<dbReference type="EMBL" id="ANOH01000184">
    <property type="protein sequence ID" value="EMI55946.1"/>
    <property type="molecule type" value="Genomic_DNA"/>
</dbReference>
<dbReference type="PATRIC" id="fig|1263870.3.peg.2788"/>
<gene>
    <name evidence="2" type="ORF">RSSM_02620</name>
</gene>
<sequence length="62" mass="6937">MLSHPLSSQQHPVVQISSQHASSQQEEVPPKRSAKQLPLAWTFDVDTPDNPQTRVATIKHLL</sequence>
<evidence type="ECO:0000256" key="1">
    <source>
        <dbReference type="SAM" id="MobiDB-lite"/>
    </source>
</evidence>
<dbReference type="AlphaFoldDB" id="M5UDL3"/>
<comment type="caution">
    <text evidence="2">The sequence shown here is derived from an EMBL/GenBank/DDBJ whole genome shotgun (WGS) entry which is preliminary data.</text>
</comment>
<feature type="compositionally biased region" description="Polar residues" evidence="1">
    <location>
        <begin position="1"/>
        <end position="26"/>
    </location>
</feature>